<organism evidence="3">
    <name type="scientific">marine sediment metagenome</name>
    <dbReference type="NCBI Taxonomy" id="412755"/>
    <lineage>
        <taxon>unclassified sequences</taxon>
        <taxon>metagenomes</taxon>
        <taxon>ecological metagenomes</taxon>
    </lineage>
</organism>
<reference evidence="3" key="1">
    <citation type="journal article" date="2015" name="Nature">
        <title>Complex archaea that bridge the gap between prokaryotes and eukaryotes.</title>
        <authorList>
            <person name="Spang A."/>
            <person name="Saw J.H."/>
            <person name="Jorgensen S.L."/>
            <person name="Zaremba-Niedzwiedzka K."/>
            <person name="Martijn J."/>
            <person name="Lind A.E."/>
            <person name="van Eijk R."/>
            <person name="Schleper C."/>
            <person name="Guy L."/>
            <person name="Ettema T.J."/>
        </authorList>
    </citation>
    <scope>NUCLEOTIDE SEQUENCE</scope>
</reference>
<gene>
    <name evidence="3" type="ORF">LCGC14_0401470</name>
</gene>
<proteinExistence type="predicted"/>
<feature type="region of interest" description="Disordered" evidence="1">
    <location>
        <begin position="51"/>
        <end position="70"/>
    </location>
</feature>
<dbReference type="Pfam" id="PF20557">
    <property type="entry name" value="DnaT_2"/>
    <property type="match status" value="1"/>
</dbReference>
<evidence type="ECO:0000259" key="2">
    <source>
        <dbReference type="Pfam" id="PF20557"/>
    </source>
</evidence>
<protein>
    <recommendedName>
        <fullName evidence="2">Putative DnaT-like domain-containing protein</fullName>
    </recommendedName>
</protein>
<dbReference type="AlphaFoldDB" id="A0A0F9T279"/>
<evidence type="ECO:0000313" key="3">
    <source>
        <dbReference type="EMBL" id="KKN73334.1"/>
    </source>
</evidence>
<feature type="domain" description="Putative DnaT-like" evidence="2">
    <location>
        <begin position="8"/>
        <end position="122"/>
    </location>
</feature>
<accession>A0A0F9T279</accession>
<dbReference type="EMBL" id="LAZR01000345">
    <property type="protein sequence ID" value="KKN73334.1"/>
    <property type="molecule type" value="Genomic_DNA"/>
</dbReference>
<name>A0A0F9T279_9ZZZZ</name>
<comment type="caution">
    <text evidence="3">The sequence shown here is derived from an EMBL/GenBank/DDBJ whole genome shotgun (WGS) entry which is preliminary data.</text>
</comment>
<dbReference type="InterPro" id="IPR046787">
    <property type="entry name" value="DnaT_2"/>
</dbReference>
<sequence length="155" mass="17147">MATTPTTTPYATEAFADIYFGERLDSEAWDNAVAGNKEKALKQATHDIDNLNFVGSKTDPDQENEFPRRGDTTVPVEIQEACAEQAIALLEGLAIKKLHAKAGIVSERVGDASRSYGEAGRTKFLEENLGLSSQEALRKLYEWMVDPRDITLERV</sequence>
<evidence type="ECO:0000256" key="1">
    <source>
        <dbReference type="SAM" id="MobiDB-lite"/>
    </source>
</evidence>